<feature type="non-terminal residue" evidence="1">
    <location>
        <position position="1"/>
    </location>
</feature>
<sequence>GATLAPDAAAAVRRALRELFRVHPVVNLDDIRGHLADYGEPTSTARQGATLGDDALHAAVVSGGEFAALRRAYAARPAPKDQAGELRGVILDLLATRSQ</sequence>
<dbReference type="OrthoDB" id="340681at2759"/>
<gene>
    <name evidence="1" type="ORF">MNEG_15887</name>
</gene>
<dbReference type="EMBL" id="KK105980">
    <property type="protein sequence ID" value="KIY92076.1"/>
    <property type="molecule type" value="Genomic_DNA"/>
</dbReference>
<keyword evidence="2" id="KW-1185">Reference proteome</keyword>
<feature type="non-terminal residue" evidence="1">
    <location>
        <position position="99"/>
    </location>
</feature>
<evidence type="ECO:0000313" key="1">
    <source>
        <dbReference type="EMBL" id="KIY92076.1"/>
    </source>
</evidence>
<dbReference type="RefSeq" id="XP_013891096.1">
    <property type="nucleotide sequence ID" value="XM_014035642.1"/>
</dbReference>
<organism evidence="1 2">
    <name type="scientific">Monoraphidium neglectum</name>
    <dbReference type="NCBI Taxonomy" id="145388"/>
    <lineage>
        <taxon>Eukaryota</taxon>
        <taxon>Viridiplantae</taxon>
        <taxon>Chlorophyta</taxon>
        <taxon>core chlorophytes</taxon>
        <taxon>Chlorophyceae</taxon>
        <taxon>CS clade</taxon>
        <taxon>Sphaeropleales</taxon>
        <taxon>Selenastraceae</taxon>
        <taxon>Monoraphidium</taxon>
    </lineage>
</organism>
<accession>A0A0D2LQ52</accession>
<dbReference type="AlphaFoldDB" id="A0A0D2LQ52"/>
<dbReference type="KEGG" id="mng:MNEG_15887"/>
<proteinExistence type="predicted"/>
<dbReference type="Proteomes" id="UP000054498">
    <property type="component" value="Unassembled WGS sequence"/>
</dbReference>
<evidence type="ECO:0000313" key="2">
    <source>
        <dbReference type="Proteomes" id="UP000054498"/>
    </source>
</evidence>
<protein>
    <submittedName>
        <fullName evidence="1">Uncharacterized protein</fullName>
    </submittedName>
</protein>
<name>A0A0D2LQ52_9CHLO</name>
<dbReference type="GeneID" id="25733592"/>
<reference evidence="1 2" key="1">
    <citation type="journal article" date="2013" name="BMC Genomics">
        <title>Reconstruction of the lipid metabolism for the microalga Monoraphidium neglectum from its genome sequence reveals characteristics suitable for biofuel production.</title>
        <authorList>
            <person name="Bogen C."/>
            <person name="Al-Dilaimi A."/>
            <person name="Albersmeier A."/>
            <person name="Wichmann J."/>
            <person name="Grundmann M."/>
            <person name="Rupp O."/>
            <person name="Lauersen K.J."/>
            <person name="Blifernez-Klassen O."/>
            <person name="Kalinowski J."/>
            <person name="Goesmann A."/>
            <person name="Mussgnug J.H."/>
            <person name="Kruse O."/>
        </authorList>
    </citation>
    <scope>NUCLEOTIDE SEQUENCE [LARGE SCALE GENOMIC DNA]</scope>
    <source>
        <strain evidence="1 2">SAG 48.87</strain>
    </source>
</reference>